<feature type="transmembrane region" description="Helical" evidence="1">
    <location>
        <begin position="6"/>
        <end position="25"/>
    </location>
</feature>
<keyword evidence="1" id="KW-0472">Membrane</keyword>
<evidence type="ECO:0000256" key="1">
    <source>
        <dbReference type="SAM" id="Phobius"/>
    </source>
</evidence>
<gene>
    <name evidence="2" type="ORF">ENX73_04775</name>
</gene>
<accession>A0A7V3VT78</accession>
<protein>
    <recommendedName>
        <fullName evidence="3">ECF transporter S component</fullName>
    </recommendedName>
</protein>
<keyword evidence="1" id="KW-1133">Transmembrane helix</keyword>
<feature type="transmembrane region" description="Helical" evidence="1">
    <location>
        <begin position="104"/>
        <end position="124"/>
    </location>
</feature>
<comment type="caution">
    <text evidence="2">The sequence shown here is derived from an EMBL/GenBank/DDBJ whole genome shotgun (WGS) entry which is preliminary data.</text>
</comment>
<proteinExistence type="predicted"/>
<evidence type="ECO:0000313" key="2">
    <source>
        <dbReference type="EMBL" id="HGE75420.1"/>
    </source>
</evidence>
<evidence type="ECO:0008006" key="3">
    <source>
        <dbReference type="Google" id="ProtNLM"/>
    </source>
</evidence>
<name>A0A7V3VT78_9BACT</name>
<sequence length="162" mass="17119">MSKTKKLTLMAIFIALSFVGSLIKIPSPLGDIGFDSTAGFTAVLYLGPFPGAIVTMLGYLVITMSAGFPLGILTIGVALEMFFIAIAYRYFYRMNKALGITMGTILNGLVAPLIVLPVGGWGLYVGLLPSLTVASVLNFTASAIIYAALERIFKPSLGSKEA</sequence>
<feature type="transmembrane region" description="Helical" evidence="1">
    <location>
        <begin position="68"/>
        <end position="92"/>
    </location>
</feature>
<dbReference type="GO" id="GO:0022857">
    <property type="term" value="F:transmembrane transporter activity"/>
    <property type="evidence" value="ECO:0007669"/>
    <property type="project" value="InterPro"/>
</dbReference>
<keyword evidence="1" id="KW-0812">Transmembrane</keyword>
<feature type="transmembrane region" description="Helical" evidence="1">
    <location>
        <begin position="37"/>
        <end position="62"/>
    </location>
</feature>
<feature type="transmembrane region" description="Helical" evidence="1">
    <location>
        <begin position="130"/>
        <end position="149"/>
    </location>
</feature>
<dbReference type="Gene3D" id="1.10.1760.20">
    <property type="match status" value="1"/>
</dbReference>
<reference evidence="2" key="1">
    <citation type="journal article" date="2020" name="mSystems">
        <title>Genome- and Community-Level Interaction Insights into Carbon Utilization and Element Cycling Functions of Hydrothermarchaeota in Hydrothermal Sediment.</title>
        <authorList>
            <person name="Zhou Z."/>
            <person name="Liu Y."/>
            <person name="Xu W."/>
            <person name="Pan J."/>
            <person name="Luo Z.H."/>
            <person name="Li M."/>
        </authorList>
    </citation>
    <scope>NUCLEOTIDE SEQUENCE [LARGE SCALE GENOMIC DNA]</scope>
    <source>
        <strain evidence="2">SpSt-966</strain>
    </source>
</reference>
<dbReference type="AlphaFoldDB" id="A0A7V3VT78"/>
<organism evidence="2">
    <name type="scientific">Mesoaciditoga lauensis</name>
    <dbReference type="NCBI Taxonomy" id="1495039"/>
    <lineage>
        <taxon>Bacteria</taxon>
        <taxon>Thermotogati</taxon>
        <taxon>Thermotogota</taxon>
        <taxon>Thermotogae</taxon>
        <taxon>Mesoaciditogales</taxon>
        <taxon>Mesoaciditogaceae</taxon>
        <taxon>Mesoaciditoga</taxon>
    </lineage>
</organism>
<dbReference type="EMBL" id="DTPE01000192">
    <property type="protein sequence ID" value="HGE75420.1"/>
    <property type="molecule type" value="Genomic_DNA"/>
</dbReference>